<dbReference type="Gene3D" id="1.20.120.1110">
    <property type="entry name" value="TAFH/NHR1 domain"/>
    <property type="match status" value="1"/>
</dbReference>
<dbReference type="SUPFAM" id="SSF47113">
    <property type="entry name" value="Histone-fold"/>
    <property type="match status" value="1"/>
</dbReference>
<evidence type="ECO:0000313" key="8">
    <source>
        <dbReference type="EMBL" id="LAC23358.1"/>
    </source>
</evidence>
<evidence type="ECO:0000259" key="7">
    <source>
        <dbReference type="PROSITE" id="PS51119"/>
    </source>
</evidence>
<sequence>MTGTHSDQVLNGGSLAAGEALLSFQGQHAPVGALLTNKHHRQGDFTGYKQYTEGYKPERHHHNTKENYKIISDNINNKNSIINKNINNKISLQRIASKCPISTFINTNANCLHTGSVSKPLTVHNSNIINTGVYSDTSVINSGSTIQKGCVNDIIHSVGPDYNRHRDGNNNSRGRHVNNTEGGKLIHNSQQRSVRGRSMAAVPTSGAAAAAQVSAVPMQPGMQLMNMRAQGNIMQQQQVRSISPRMILSSQVLQNVRAGQPTVMPGSPGHLLLKTENGQMHLVRVNPTPQAAGGQQQATGTVTVAGAVNSAALPATSAHVTLNQVATSNNLVQAHPYRFQQSQVSLVSSSNPVVSTGGPSFVTAAPPGLSNSTYTTHNTINNINSNSNNIIVNNNPVAAPPSAQTTIITNSTHNNISTSSTNNNNNIITSVPNTVLPSSVVVVGNHVQQQQQQQQQQVNITQQQQQQQPLLVNQQQQMSSQTISAESAKNKCKNFLATLLKLAGEQKASVAKNVRNLIQGLIDGRVEPEAFTEELQKDLNSSPQPCLVPFLKKTLPYLRASLSRGEIVIEGVEAPKNFTTVNSAVNTTIIPSMMRAAVQPSLRAANGEAIMRVLSVNNAGAGGSVRFVSPGAAGNTAAAASSLCRSVTLTQRPVVQQQQQHGSNTTPPPVTLTNIPATRTKATTTVLRPPLPQQQQQQIRVPNKTVVSNSSVGVVRIPNNIMVQQTNTTAVAPPVVTAAGPVVSSNLPQQQHSAPVVNSVIQQQQGTTTVVQQHHVTAATTVAAAPATAAAPVSTVPQQQQSGSSTSSVSSKGATVVNNVNKVNNNTKERVKEKQTYAYNNVADDDINDVAAMGGVNLGEESQRILDSTGFVGTQIRSCKDETFLLTQPLQTRLKQLCAKYDIEEPGKEFIALLSHGVQERLKTVVEKLSIITEHRLDLVKNESRYEPVQDVRGQLRFLEDLDRLEKKRKDEAEREMLLRAAKSRNKNEDPEQAKLKAKAKEMQRMEMEEMRQRDANMAALKALQGPKKKPKMESQTPDEVGTYSGTFSQKQMPLRQRTKRVNIRDLTFLMEQDKDMNKSSLLYRTYLK</sequence>
<evidence type="ECO:0000256" key="6">
    <source>
        <dbReference type="SAM" id="MobiDB-lite"/>
    </source>
</evidence>
<dbReference type="GO" id="GO:0003743">
    <property type="term" value="F:translation initiation factor activity"/>
    <property type="evidence" value="ECO:0007669"/>
    <property type="project" value="UniProtKB-KW"/>
</dbReference>
<comment type="similarity">
    <text evidence="2">Belongs to the TAF4 family.</text>
</comment>
<dbReference type="InterPro" id="IPR007900">
    <property type="entry name" value="TAF4_C"/>
</dbReference>
<dbReference type="Gene3D" id="1.10.20.10">
    <property type="entry name" value="Histone, subunit A"/>
    <property type="match status" value="1"/>
</dbReference>
<accession>A0A6A7FXQ9</accession>
<dbReference type="AlphaFoldDB" id="A0A6A7FXQ9"/>
<keyword evidence="5" id="KW-0539">Nucleus</keyword>
<feature type="domain" description="TAFH" evidence="7">
    <location>
        <begin position="485"/>
        <end position="581"/>
    </location>
</feature>
<name>A0A6A7FXQ9_9CRUS</name>
<keyword evidence="8" id="KW-0396">Initiation factor</keyword>
<keyword evidence="4" id="KW-0804">Transcription</keyword>
<feature type="region of interest" description="Disordered" evidence="6">
    <location>
        <begin position="793"/>
        <end position="814"/>
    </location>
</feature>
<dbReference type="InterPro" id="IPR037249">
    <property type="entry name" value="TAFH/NHR1_dom_sf"/>
</dbReference>
<organism evidence="8">
    <name type="scientific">Hirondellea gigas</name>
    <dbReference type="NCBI Taxonomy" id="1518452"/>
    <lineage>
        <taxon>Eukaryota</taxon>
        <taxon>Metazoa</taxon>
        <taxon>Ecdysozoa</taxon>
        <taxon>Arthropoda</taxon>
        <taxon>Crustacea</taxon>
        <taxon>Multicrustacea</taxon>
        <taxon>Malacostraca</taxon>
        <taxon>Eumalacostraca</taxon>
        <taxon>Peracarida</taxon>
        <taxon>Amphipoda</taxon>
        <taxon>Amphilochidea</taxon>
        <taxon>Lysianassida</taxon>
        <taxon>Lysianassidira</taxon>
        <taxon>Lysianassoidea</taxon>
        <taxon>Lysianassidae</taxon>
        <taxon>Hirondellea</taxon>
    </lineage>
</organism>
<dbReference type="InterPro" id="IPR045144">
    <property type="entry name" value="TAF4"/>
</dbReference>
<dbReference type="PANTHER" id="PTHR15138:SF14">
    <property type="entry name" value="TRANSCRIPTION INITIATION FACTOR TFIID SUBUNIT 4"/>
    <property type="match status" value="1"/>
</dbReference>
<dbReference type="Pfam" id="PF07531">
    <property type="entry name" value="TAFH"/>
    <property type="match status" value="1"/>
</dbReference>
<dbReference type="CDD" id="cd08045">
    <property type="entry name" value="HFD_TAF4"/>
    <property type="match status" value="1"/>
</dbReference>
<dbReference type="GO" id="GO:0016251">
    <property type="term" value="F:RNA polymerase II general transcription initiation factor activity"/>
    <property type="evidence" value="ECO:0007669"/>
    <property type="project" value="TreeGrafter"/>
</dbReference>
<evidence type="ECO:0000256" key="1">
    <source>
        <dbReference type="ARBA" id="ARBA00004123"/>
    </source>
</evidence>
<comment type="subcellular location">
    <subcellularLocation>
        <location evidence="1">Nucleus</location>
    </subcellularLocation>
</comment>
<evidence type="ECO:0000256" key="3">
    <source>
        <dbReference type="ARBA" id="ARBA00023015"/>
    </source>
</evidence>
<dbReference type="PROSITE" id="PS51119">
    <property type="entry name" value="TAFH"/>
    <property type="match status" value="1"/>
</dbReference>
<keyword evidence="8" id="KW-0648">Protein biosynthesis</keyword>
<dbReference type="InterPro" id="IPR009072">
    <property type="entry name" value="Histone-fold"/>
</dbReference>
<keyword evidence="3" id="KW-0805">Transcription regulation</keyword>
<evidence type="ECO:0000256" key="2">
    <source>
        <dbReference type="ARBA" id="ARBA00006178"/>
    </source>
</evidence>
<dbReference type="GO" id="GO:0006367">
    <property type="term" value="P:transcription initiation at RNA polymerase II promoter"/>
    <property type="evidence" value="ECO:0007669"/>
    <property type="project" value="TreeGrafter"/>
</dbReference>
<dbReference type="SUPFAM" id="SSF158553">
    <property type="entry name" value="TAFH domain-like"/>
    <property type="match status" value="1"/>
</dbReference>
<dbReference type="EMBL" id="IACT01004154">
    <property type="protein sequence ID" value="LAC23358.1"/>
    <property type="molecule type" value="mRNA"/>
</dbReference>
<dbReference type="GO" id="GO:0005669">
    <property type="term" value="C:transcription factor TFIID complex"/>
    <property type="evidence" value="ECO:0007669"/>
    <property type="project" value="InterPro"/>
</dbReference>
<dbReference type="InterPro" id="IPR003894">
    <property type="entry name" value="TAFH_NHR1"/>
</dbReference>
<dbReference type="PANTHER" id="PTHR15138">
    <property type="entry name" value="TRANSCRIPTION INITIATION FACTOR TFIID SUBUNIT 4"/>
    <property type="match status" value="1"/>
</dbReference>
<dbReference type="SMART" id="SM00549">
    <property type="entry name" value="TAFH"/>
    <property type="match status" value="1"/>
</dbReference>
<reference evidence="8" key="1">
    <citation type="submission" date="2017-11" db="EMBL/GenBank/DDBJ databases">
        <title>The sensing device of the deep-sea amphipod.</title>
        <authorList>
            <person name="Kobayashi H."/>
            <person name="Nagahama T."/>
            <person name="Arai W."/>
            <person name="Sasagawa Y."/>
            <person name="Umeda M."/>
            <person name="Hayashi T."/>
            <person name="Nikaido I."/>
            <person name="Watanabe H."/>
            <person name="Oguri K."/>
            <person name="Kitazato H."/>
            <person name="Fujioka K."/>
            <person name="Kido Y."/>
            <person name="Takami H."/>
        </authorList>
    </citation>
    <scope>NUCLEOTIDE SEQUENCE</scope>
    <source>
        <tissue evidence="8">Whole body</tissue>
    </source>
</reference>
<feature type="region of interest" description="Disordered" evidence="6">
    <location>
        <begin position="1024"/>
        <end position="1057"/>
    </location>
</feature>
<dbReference type="GO" id="GO:0046982">
    <property type="term" value="F:protein heterodimerization activity"/>
    <property type="evidence" value="ECO:0007669"/>
    <property type="project" value="InterPro"/>
</dbReference>
<evidence type="ECO:0000256" key="5">
    <source>
        <dbReference type="ARBA" id="ARBA00023242"/>
    </source>
</evidence>
<proteinExistence type="evidence at transcript level"/>
<evidence type="ECO:0000256" key="4">
    <source>
        <dbReference type="ARBA" id="ARBA00023163"/>
    </source>
</evidence>
<feature type="compositionally biased region" description="Polar residues" evidence="6">
    <location>
        <begin position="1034"/>
        <end position="1052"/>
    </location>
</feature>
<dbReference type="GO" id="GO:0003677">
    <property type="term" value="F:DNA binding"/>
    <property type="evidence" value="ECO:0007669"/>
    <property type="project" value="TreeGrafter"/>
</dbReference>
<protein>
    <submittedName>
        <fullName evidence="8">Transcription initiation factor TFIID subunit 4-like</fullName>
    </submittedName>
</protein>
<dbReference type="Pfam" id="PF05236">
    <property type="entry name" value="TAF4"/>
    <property type="match status" value="1"/>
</dbReference>